<gene>
    <name evidence="9" type="ORF">MJB10_06165</name>
</gene>
<dbReference type="KEGG" id="proo:MJB10_06165"/>
<feature type="transmembrane region" description="Helical" evidence="7">
    <location>
        <begin position="237"/>
        <end position="258"/>
    </location>
</feature>
<evidence type="ECO:0000256" key="3">
    <source>
        <dbReference type="ARBA" id="ARBA00022475"/>
    </source>
</evidence>
<feature type="transmembrane region" description="Helical" evidence="7">
    <location>
        <begin position="73"/>
        <end position="92"/>
    </location>
</feature>
<keyword evidence="3" id="KW-1003">Cell membrane</keyword>
<accession>A0AA96LQZ7</accession>
<name>A0AA96LQZ7_9BACL</name>
<feature type="transmembrane region" description="Helical" evidence="7">
    <location>
        <begin position="136"/>
        <end position="158"/>
    </location>
</feature>
<comment type="subcellular location">
    <subcellularLocation>
        <location evidence="1 7">Cell membrane</location>
        <topology evidence="1 7">Multi-pass membrane protein</topology>
    </subcellularLocation>
</comment>
<dbReference type="AlphaFoldDB" id="A0AA96LQZ7"/>
<evidence type="ECO:0000256" key="5">
    <source>
        <dbReference type="ARBA" id="ARBA00022989"/>
    </source>
</evidence>
<dbReference type="Pfam" id="PF00528">
    <property type="entry name" value="BPD_transp_1"/>
    <property type="match status" value="1"/>
</dbReference>
<keyword evidence="10" id="KW-1185">Reference proteome</keyword>
<dbReference type="PANTHER" id="PTHR43744:SF12">
    <property type="entry name" value="ABC TRANSPORTER PERMEASE PROTEIN MG189-RELATED"/>
    <property type="match status" value="1"/>
</dbReference>
<keyword evidence="2 7" id="KW-0813">Transport</keyword>
<dbReference type="PROSITE" id="PS50928">
    <property type="entry name" value="ABC_TM1"/>
    <property type="match status" value="1"/>
</dbReference>
<reference evidence="9" key="1">
    <citation type="submission" date="2022-02" db="EMBL/GenBank/DDBJ databases">
        <title>Paenibacillus sp. MBLB1832 Whole Genome Shotgun Sequencing.</title>
        <authorList>
            <person name="Hwang C.Y."/>
            <person name="Cho E.-S."/>
            <person name="Seo M.-J."/>
        </authorList>
    </citation>
    <scope>NUCLEOTIDE SEQUENCE</scope>
    <source>
        <strain evidence="9">MBLB1832</strain>
    </source>
</reference>
<feature type="transmembrane region" description="Helical" evidence="7">
    <location>
        <begin position="179"/>
        <end position="204"/>
    </location>
</feature>
<evidence type="ECO:0000256" key="7">
    <source>
        <dbReference type="RuleBase" id="RU363032"/>
    </source>
</evidence>
<evidence type="ECO:0000256" key="6">
    <source>
        <dbReference type="ARBA" id="ARBA00023136"/>
    </source>
</evidence>
<dbReference type="EMBL" id="CP130319">
    <property type="protein sequence ID" value="WNR45683.1"/>
    <property type="molecule type" value="Genomic_DNA"/>
</dbReference>
<dbReference type="PANTHER" id="PTHR43744">
    <property type="entry name" value="ABC TRANSPORTER PERMEASE PROTEIN MG189-RELATED-RELATED"/>
    <property type="match status" value="1"/>
</dbReference>
<protein>
    <submittedName>
        <fullName evidence="9">Carbohydrate ABC transporter permease</fullName>
    </submittedName>
</protein>
<evidence type="ECO:0000313" key="9">
    <source>
        <dbReference type="EMBL" id="WNR45683.1"/>
    </source>
</evidence>
<evidence type="ECO:0000256" key="1">
    <source>
        <dbReference type="ARBA" id="ARBA00004651"/>
    </source>
</evidence>
<keyword evidence="5 7" id="KW-1133">Transmembrane helix</keyword>
<dbReference type="InterPro" id="IPR000515">
    <property type="entry name" value="MetI-like"/>
</dbReference>
<evidence type="ECO:0000259" key="8">
    <source>
        <dbReference type="PROSITE" id="PS50928"/>
    </source>
</evidence>
<evidence type="ECO:0000313" key="10">
    <source>
        <dbReference type="Proteomes" id="UP001304650"/>
    </source>
</evidence>
<dbReference type="Gene3D" id="1.10.3720.10">
    <property type="entry name" value="MetI-like"/>
    <property type="match status" value="1"/>
</dbReference>
<evidence type="ECO:0000256" key="4">
    <source>
        <dbReference type="ARBA" id="ARBA00022692"/>
    </source>
</evidence>
<sequence length="273" mass="30408">MMRLSLRHSAANLVLFVTSLIFLLPTLIIVNIGLKSNQEFLKYPVKLVESVHWVNFSKAWKQADMSTYYTNSIIYAVGAAALTCIIAAIAAFPLARRHVQGANFILGLIALTLFLPDGIVPTLFLMKKIGFMNTTYGFILLETGLSLSLAVFILNGFIRSIPIELDEAANMDGCGYFRYVFTIVMPMMKSALATVFMLKMITVWNDFINPYMYLTDKDKRPLTSGLYMFIGEFSTDWTVMAAGIVIVALPLILVYIFMQRFIISGLSSGAVKG</sequence>
<dbReference type="CDD" id="cd06261">
    <property type="entry name" value="TM_PBP2"/>
    <property type="match status" value="1"/>
</dbReference>
<feature type="transmembrane region" description="Helical" evidence="7">
    <location>
        <begin position="104"/>
        <end position="124"/>
    </location>
</feature>
<evidence type="ECO:0000256" key="2">
    <source>
        <dbReference type="ARBA" id="ARBA00022448"/>
    </source>
</evidence>
<dbReference type="InterPro" id="IPR035906">
    <property type="entry name" value="MetI-like_sf"/>
</dbReference>
<organism evidence="9 10">
    <name type="scientific">Paenibacillus roseopurpureus</name>
    <dbReference type="NCBI Taxonomy" id="2918901"/>
    <lineage>
        <taxon>Bacteria</taxon>
        <taxon>Bacillati</taxon>
        <taxon>Bacillota</taxon>
        <taxon>Bacilli</taxon>
        <taxon>Bacillales</taxon>
        <taxon>Paenibacillaceae</taxon>
        <taxon>Paenibacillus</taxon>
    </lineage>
</organism>
<dbReference type="Proteomes" id="UP001304650">
    <property type="component" value="Chromosome"/>
</dbReference>
<keyword evidence="4 7" id="KW-0812">Transmembrane</keyword>
<dbReference type="GO" id="GO:0055085">
    <property type="term" value="P:transmembrane transport"/>
    <property type="evidence" value="ECO:0007669"/>
    <property type="project" value="InterPro"/>
</dbReference>
<feature type="transmembrane region" description="Helical" evidence="7">
    <location>
        <begin position="12"/>
        <end position="34"/>
    </location>
</feature>
<keyword evidence="6 7" id="KW-0472">Membrane</keyword>
<feature type="domain" description="ABC transmembrane type-1" evidence="8">
    <location>
        <begin position="69"/>
        <end position="257"/>
    </location>
</feature>
<dbReference type="SUPFAM" id="SSF161098">
    <property type="entry name" value="MetI-like"/>
    <property type="match status" value="1"/>
</dbReference>
<proteinExistence type="inferred from homology"/>
<comment type="similarity">
    <text evidence="7">Belongs to the binding-protein-dependent transport system permease family.</text>
</comment>
<dbReference type="RefSeq" id="WP_314802634.1">
    <property type="nucleotide sequence ID" value="NZ_CP130319.1"/>
</dbReference>
<dbReference type="GO" id="GO:0005886">
    <property type="term" value="C:plasma membrane"/>
    <property type="evidence" value="ECO:0007669"/>
    <property type="project" value="UniProtKB-SubCell"/>
</dbReference>